<gene>
    <name evidence="2" type="ORF">PB1_11834</name>
</gene>
<accession>I3DVH8</accession>
<organism evidence="2 3">
    <name type="scientific">Bacillus methanolicus PB1</name>
    <dbReference type="NCBI Taxonomy" id="997296"/>
    <lineage>
        <taxon>Bacteria</taxon>
        <taxon>Bacillati</taxon>
        <taxon>Bacillota</taxon>
        <taxon>Bacilli</taxon>
        <taxon>Bacillales</taxon>
        <taxon>Bacillaceae</taxon>
        <taxon>Bacillus</taxon>
    </lineage>
</organism>
<keyword evidence="3" id="KW-1185">Reference proteome</keyword>
<evidence type="ECO:0000313" key="3">
    <source>
        <dbReference type="Proteomes" id="UP000010523"/>
    </source>
</evidence>
<dbReference type="AlphaFoldDB" id="I3DVH8"/>
<dbReference type="PATRIC" id="fig|997296.3.peg.2491"/>
<feature type="transmembrane region" description="Helical" evidence="1">
    <location>
        <begin position="6"/>
        <end position="24"/>
    </location>
</feature>
<keyword evidence="1" id="KW-1133">Transmembrane helix</keyword>
<protein>
    <submittedName>
        <fullName evidence="2">Uncharacterized protein</fullName>
    </submittedName>
</protein>
<reference evidence="2 3" key="1">
    <citation type="journal article" date="2012" name="Appl. Environ. Microbiol.">
        <title>Genome Sequence of Thermotolerant Bacillus methanolicus: Features and Regulation Related to Methylotrophy and Production of L-Lysine and L-Glutamate from Methanol.</title>
        <authorList>
            <person name="Heggeset T.M."/>
            <person name="Krog A."/>
            <person name="Balzer S."/>
            <person name="Wentzel A."/>
            <person name="Ellingsen T.E."/>
            <person name="Brautaset T."/>
        </authorList>
    </citation>
    <scope>NUCLEOTIDE SEQUENCE [LARGE SCALE GENOMIC DNA]</scope>
    <source>
        <strain evidence="2 3">PB1</strain>
    </source>
</reference>
<name>I3DVH8_BACMT</name>
<feature type="transmembrane region" description="Helical" evidence="1">
    <location>
        <begin position="54"/>
        <end position="72"/>
    </location>
</feature>
<evidence type="ECO:0000313" key="2">
    <source>
        <dbReference type="EMBL" id="EIJ78249.1"/>
    </source>
</evidence>
<dbReference type="EMBL" id="AFEU01000003">
    <property type="protein sequence ID" value="EIJ78249.1"/>
    <property type="molecule type" value="Genomic_DNA"/>
</dbReference>
<feature type="transmembrane region" description="Helical" evidence="1">
    <location>
        <begin position="31"/>
        <end position="48"/>
    </location>
</feature>
<keyword evidence="1" id="KW-0812">Transmembrane</keyword>
<comment type="caution">
    <text evidence="2">The sequence shown here is derived from an EMBL/GenBank/DDBJ whole genome shotgun (WGS) entry which is preliminary data.</text>
</comment>
<proteinExistence type="predicted"/>
<evidence type="ECO:0000256" key="1">
    <source>
        <dbReference type="SAM" id="Phobius"/>
    </source>
</evidence>
<dbReference type="Proteomes" id="UP000010523">
    <property type="component" value="Unassembled WGS sequence"/>
</dbReference>
<keyword evidence="1" id="KW-0472">Membrane</keyword>
<sequence length="98" mass="11467">MELVIFLDITIILMIGFILSRKTLHIFENIFLFIVTDILFLNYMAVSYNNTDLFELLSIIGMTLMLIIIGILKNTLNALFEKRIYYPTCLFIYMKNGT</sequence>